<dbReference type="RefSeq" id="WP_154758677.1">
    <property type="nucleotide sequence ID" value="NZ_WMBA01000035.1"/>
</dbReference>
<dbReference type="EMBL" id="WMBA01000035">
    <property type="protein sequence ID" value="MTD56514.1"/>
    <property type="molecule type" value="Genomic_DNA"/>
</dbReference>
<organism evidence="2 3">
    <name type="scientific">Amycolatopsis pithecellobii</name>
    <dbReference type="NCBI Taxonomy" id="664692"/>
    <lineage>
        <taxon>Bacteria</taxon>
        <taxon>Bacillati</taxon>
        <taxon>Actinomycetota</taxon>
        <taxon>Actinomycetes</taxon>
        <taxon>Pseudonocardiales</taxon>
        <taxon>Pseudonocardiaceae</taxon>
        <taxon>Amycolatopsis</taxon>
    </lineage>
</organism>
<accession>A0A6N7Z6I4</accession>
<sequence>MVRRLGVGPDRGAVVRPRTHSCRPTLTDPGAATEHGYLDAYLPSPGESAFDLMPMRRQPFTEAAASHDPAGRTVPPFGLDTLGFTDPDVVSRLRPIGLATHEEPLPPAADGKRPPSRYILFGDRSPFTPMAARALEQGAECLTVATGHLGLWTAATPVCAAITGNERRTT</sequence>
<gene>
    <name evidence="2" type="ORF">GKO32_21425</name>
</gene>
<name>A0A6N7Z6I4_9PSEU</name>
<keyword evidence="3" id="KW-1185">Reference proteome</keyword>
<dbReference type="OrthoDB" id="9773549at2"/>
<dbReference type="Proteomes" id="UP000440096">
    <property type="component" value="Unassembled WGS sequence"/>
</dbReference>
<evidence type="ECO:0000313" key="2">
    <source>
        <dbReference type="EMBL" id="MTD56514.1"/>
    </source>
</evidence>
<feature type="region of interest" description="Disordered" evidence="1">
    <location>
        <begin position="1"/>
        <end position="30"/>
    </location>
</feature>
<protein>
    <submittedName>
        <fullName evidence="2">Uncharacterized protein</fullName>
    </submittedName>
</protein>
<comment type="caution">
    <text evidence="2">The sequence shown here is derived from an EMBL/GenBank/DDBJ whole genome shotgun (WGS) entry which is preliminary data.</text>
</comment>
<evidence type="ECO:0000256" key="1">
    <source>
        <dbReference type="SAM" id="MobiDB-lite"/>
    </source>
</evidence>
<evidence type="ECO:0000313" key="3">
    <source>
        <dbReference type="Proteomes" id="UP000440096"/>
    </source>
</evidence>
<reference evidence="2 3" key="1">
    <citation type="submission" date="2019-11" db="EMBL/GenBank/DDBJ databases">
        <title>Draft genome of Amycolatopsis RM579.</title>
        <authorList>
            <person name="Duangmal K."/>
            <person name="Mingma R."/>
        </authorList>
    </citation>
    <scope>NUCLEOTIDE SEQUENCE [LARGE SCALE GENOMIC DNA]</scope>
    <source>
        <strain evidence="2 3">RM579</strain>
    </source>
</reference>
<dbReference type="AlphaFoldDB" id="A0A6N7Z6I4"/>
<proteinExistence type="predicted"/>